<name>A0A1J5JQG5_NEOTH</name>
<dbReference type="RefSeq" id="WP_071521592.1">
    <property type="nucleotide sequence ID" value="NZ_MIHH01000032.1"/>
</dbReference>
<evidence type="ECO:0000259" key="2">
    <source>
        <dbReference type="Pfam" id="PF07331"/>
    </source>
</evidence>
<proteinExistence type="predicted"/>
<dbReference type="EMBL" id="MIHH01000032">
    <property type="protein sequence ID" value="OIQ07704.1"/>
    <property type="molecule type" value="Genomic_DNA"/>
</dbReference>
<feature type="transmembrane region" description="Helical" evidence="1">
    <location>
        <begin position="37"/>
        <end position="57"/>
    </location>
</feature>
<evidence type="ECO:0000313" key="3">
    <source>
        <dbReference type="EMBL" id="OIQ07704.1"/>
    </source>
</evidence>
<evidence type="ECO:0000313" key="4">
    <source>
        <dbReference type="Proteomes" id="UP000182743"/>
    </source>
</evidence>
<dbReference type="InterPro" id="IPR009936">
    <property type="entry name" value="DUF1468"/>
</dbReference>
<dbReference type="AlphaFoldDB" id="A0A1J5JQG5"/>
<comment type="caution">
    <text evidence="3">The sequence shown here is derived from an EMBL/GenBank/DDBJ whole genome shotgun (WGS) entry which is preliminary data.</text>
</comment>
<keyword evidence="1" id="KW-0812">Transmembrane</keyword>
<sequence>MKKHLRLAGIFIIIVGIAIMIDSYTELKLGNFHHPDSGFLPFWYGLGLVIFSTALVINNLGSDVKPMPFWQKRQWLKPLVAALIVMVYSVVMEGIGYILSTFLFLLAWQAILEREKWLKTLSISVIGTIAMYLIFEHMLGVPLPAGILSL</sequence>
<dbReference type="Proteomes" id="UP000182743">
    <property type="component" value="Unassembled WGS sequence"/>
</dbReference>
<evidence type="ECO:0000256" key="1">
    <source>
        <dbReference type="SAM" id="Phobius"/>
    </source>
</evidence>
<dbReference type="Pfam" id="PF07331">
    <property type="entry name" value="TctB"/>
    <property type="match status" value="1"/>
</dbReference>
<reference evidence="3 4" key="1">
    <citation type="submission" date="2016-08" db="EMBL/GenBank/DDBJ databases">
        <title>Genome-based comparison of Moorella thermoacetic strains.</title>
        <authorList>
            <person name="Poehlein A."/>
            <person name="Bengelsdorf F.R."/>
            <person name="Esser C."/>
            <person name="Duerre P."/>
            <person name="Daniel R."/>
        </authorList>
    </citation>
    <scope>NUCLEOTIDE SEQUENCE [LARGE SCALE GENOMIC DNA]</scope>
    <source>
        <strain evidence="3 4">DSM 11768</strain>
    </source>
</reference>
<protein>
    <submittedName>
        <fullName evidence="3">Tripartite tricarboxylate transporter TctB family protein</fullName>
    </submittedName>
</protein>
<keyword evidence="1" id="KW-0472">Membrane</keyword>
<feature type="domain" description="DUF1468" evidence="2">
    <location>
        <begin position="7"/>
        <end position="144"/>
    </location>
</feature>
<accession>A0A1J5JQG5</accession>
<keyword evidence="1" id="KW-1133">Transmembrane helix</keyword>
<organism evidence="3 4">
    <name type="scientific">Neomoorella thermoacetica</name>
    <name type="common">Clostridium thermoaceticum</name>
    <dbReference type="NCBI Taxonomy" id="1525"/>
    <lineage>
        <taxon>Bacteria</taxon>
        <taxon>Bacillati</taxon>
        <taxon>Bacillota</taxon>
        <taxon>Clostridia</taxon>
        <taxon>Neomoorellales</taxon>
        <taxon>Neomoorellaceae</taxon>
        <taxon>Neomoorella</taxon>
    </lineage>
</organism>
<gene>
    <name evidence="3" type="ORF">MOOR_26820</name>
</gene>
<feature type="transmembrane region" description="Helical" evidence="1">
    <location>
        <begin position="7"/>
        <end position="25"/>
    </location>
</feature>
<feature type="transmembrane region" description="Helical" evidence="1">
    <location>
        <begin position="78"/>
        <end position="111"/>
    </location>
</feature>